<dbReference type="SUPFAM" id="SSF51905">
    <property type="entry name" value="FAD/NAD(P)-binding domain"/>
    <property type="match status" value="1"/>
</dbReference>
<keyword evidence="2" id="KW-0274">FAD</keyword>
<gene>
    <name evidence="4" type="ORF">HGRIS_003982</name>
</gene>
<sequence>MNFESTFDIIFAGGGATACVTAGRLAAWQPTLKILIIEAGKHTQDIKEHVQPGRFFENLLPGHHVYTFHPAQPSEHVRGRFLSVRTGKCLGGGSGINFMIYTRAAASDYDNWEEEYDNPGWGSKHMLPLLNKAETYEVTGGNPEVHGHSGPVHVSYGGIYTNTGRDFLETALQFDKTRKMTHDVNGFHECDAYGVRS</sequence>
<evidence type="ECO:0000313" key="4">
    <source>
        <dbReference type="EMBL" id="KAL0955064.1"/>
    </source>
</evidence>
<keyword evidence="2" id="KW-0285">Flavoprotein</keyword>
<dbReference type="Proteomes" id="UP001556367">
    <property type="component" value="Unassembled WGS sequence"/>
</dbReference>
<dbReference type="EMBL" id="JASNQZ010000007">
    <property type="protein sequence ID" value="KAL0955064.1"/>
    <property type="molecule type" value="Genomic_DNA"/>
</dbReference>
<name>A0ABR3JH38_9AGAR</name>
<feature type="domain" description="Glucose-methanol-choline oxidoreductase N-terminal" evidence="3">
    <location>
        <begin position="87"/>
        <end position="110"/>
    </location>
</feature>
<evidence type="ECO:0000256" key="1">
    <source>
        <dbReference type="ARBA" id="ARBA00010790"/>
    </source>
</evidence>
<dbReference type="InterPro" id="IPR036188">
    <property type="entry name" value="FAD/NAD-bd_sf"/>
</dbReference>
<evidence type="ECO:0000256" key="2">
    <source>
        <dbReference type="RuleBase" id="RU003968"/>
    </source>
</evidence>
<dbReference type="InterPro" id="IPR012132">
    <property type="entry name" value="GMC_OxRdtase"/>
</dbReference>
<evidence type="ECO:0000313" key="5">
    <source>
        <dbReference type="Proteomes" id="UP001556367"/>
    </source>
</evidence>
<accession>A0ABR3JH38</accession>
<dbReference type="Gene3D" id="3.50.50.60">
    <property type="entry name" value="FAD/NAD(P)-binding domain"/>
    <property type="match status" value="1"/>
</dbReference>
<keyword evidence="5" id="KW-1185">Reference proteome</keyword>
<comment type="similarity">
    <text evidence="1 2">Belongs to the GMC oxidoreductase family.</text>
</comment>
<dbReference type="InterPro" id="IPR000172">
    <property type="entry name" value="GMC_OxRdtase_N"/>
</dbReference>
<dbReference type="Gene3D" id="3.30.560.10">
    <property type="entry name" value="Glucose Oxidase, domain 3"/>
    <property type="match status" value="1"/>
</dbReference>
<dbReference type="PANTHER" id="PTHR11552:SF78">
    <property type="entry name" value="GLUCOSE-METHANOL-CHOLINE OXIDOREDUCTASE N-TERMINAL DOMAIN-CONTAINING PROTEIN"/>
    <property type="match status" value="1"/>
</dbReference>
<protein>
    <recommendedName>
        <fullName evidence="3">Glucose-methanol-choline oxidoreductase N-terminal domain-containing protein</fullName>
    </recommendedName>
</protein>
<comment type="caution">
    <text evidence="4">The sequence shown here is derived from an EMBL/GenBank/DDBJ whole genome shotgun (WGS) entry which is preliminary data.</text>
</comment>
<reference evidence="5" key="1">
    <citation type="submission" date="2024-06" db="EMBL/GenBank/DDBJ databases">
        <title>Multi-omics analyses provide insights into the biosynthesis of the anticancer antibiotic pleurotin in Hohenbuehelia grisea.</title>
        <authorList>
            <person name="Weaver J.A."/>
            <person name="Alberti F."/>
        </authorList>
    </citation>
    <scope>NUCLEOTIDE SEQUENCE [LARGE SCALE GENOMIC DNA]</scope>
    <source>
        <strain evidence="5">T-177</strain>
    </source>
</reference>
<organism evidence="4 5">
    <name type="scientific">Hohenbuehelia grisea</name>
    <dbReference type="NCBI Taxonomy" id="104357"/>
    <lineage>
        <taxon>Eukaryota</taxon>
        <taxon>Fungi</taxon>
        <taxon>Dikarya</taxon>
        <taxon>Basidiomycota</taxon>
        <taxon>Agaricomycotina</taxon>
        <taxon>Agaricomycetes</taxon>
        <taxon>Agaricomycetidae</taxon>
        <taxon>Agaricales</taxon>
        <taxon>Pleurotineae</taxon>
        <taxon>Pleurotaceae</taxon>
        <taxon>Hohenbuehelia</taxon>
    </lineage>
</organism>
<dbReference type="Pfam" id="PF00732">
    <property type="entry name" value="GMC_oxred_N"/>
    <property type="match status" value="1"/>
</dbReference>
<evidence type="ECO:0000259" key="3">
    <source>
        <dbReference type="PROSITE" id="PS00623"/>
    </source>
</evidence>
<dbReference type="PROSITE" id="PS00623">
    <property type="entry name" value="GMC_OXRED_1"/>
    <property type="match status" value="1"/>
</dbReference>
<proteinExistence type="inferred from homology"/>
<dbReference type="PANTHER" id="PTHR11552">
    <property type="entry name" value="GLUCOSE-METHANOL-CHOLINE GMC OXIDOREDUCTASE"/>
    <property type="match status" value="1"/>
</dbReference>